<dbReference type="AlphaFoldDB" id="A0A840V1B2"/>
<name>A0A840V1B2_9BACT</name>
<proteinExistence type="predicted"/>
<protein>
    <submittedName>
        <fullName evidence="1">Uncharacterized protein</fullName>
    </submittedName>
</protein>
<gene>
    <name evidence="1" type="ORF">HNR46_002378</name>
</gene>
<evidence type="ECO:0000313" key="1">
    <source>
        <dbReference type="EMBL" id="MBB5352137.1"/>
    </source>
</evidence>
<accession>A0A840V1B2</accession>
<sequence length="97" mass="10792">MTAAMNFPKDQRRFVGIARAGTKGEALHLGKANFPTTGTVFYRASPTPIRKNVGNLSSPPENPVAFFKSGVTLKREIRDIYPNFRDEIEAEPHPVHL</sequence>
<reference evidence="1 2" key="1">
    <citation type="submission" date="2020-08" db="EMBL/GenBank/DDBJ databases">
        <title>Genomic Encyclopedia of Type Strains, Phase IV (KMG-IV): sequencing the most valuable type-strain genomes for metagenomic binning, comparative biology and taxonomic classification.</title>
        <authorList>
            <person name="Goeker M."/>
        </authorList>
    </citation>
    <scope>NUCLEOTIDE SEQUENCE [LARGE SCALE GENOMIC DNA]</scope>
    <source>
        <strain evidence="1 2">YC6886</strain>
    </source>
</reference>
<organism evidence="1 2">
    <name type="scientific">Haloferula luteola</name>
    <dbReference type="NCBI Taxonomy" id="595692"/>
    <lineage>
        <taxon>Bacteria</taxon>
        <taxon>Pseudomonadati</taxon>
        <taxon>Verrucomicrobiota</taxon>
        <taxon>Verrucomicrobiia</taxon>
        <taxon>Verrucomicrobiales</taxon>
        <taxon>Verrucomicrobiaceae</taxon>
        <taxon>Haloferula</taxon>
    </lineage>
</organism>
<comment type="caution">
    <text evidence="1">The sequence shown here is derived from an EMBL/GenBank/DDBJ whole genome shotgun (WGS) entry which is preliminary data.</text>
</comment>
<keyword evidence="2" id="KW-1185">Reference proteome</keyword>
<dbReference type="EMBL" id="JACHFD010000010">
    <property type="protein sequence ID" value="MBB5352137.1"/>
    <property type="molecule type" value="Genomic_DNA"/>
</dbReference>
<dbReference type="Proteomes" id="UP000557717">
    <property type="component" value="Unassembled WGS sequence"/>
</dbReference>
<evidence type="ECO:0000313" key="2">
    <source>
        <dbReference type="Proteomes" id="UP000557717"/>
    </source>
</evidence>